<feature type="transmembrane region" description="Helical" evidence="1">
    <location>
        <begin position="12"/>
        <end position="32"/>
    </location>
</feature>
<evidence type="ECO:0000256" key="1">
    <source>
        <dbReference type="SAM" id="Phobius"/>
    </source>
</evidence>
<dbReference type="Proteomes" id="UP001300692">
    <property type="component" value="Unassembled WGS sequence"/>
</dbReference>
<proteinExistence type="predicted"/>
<comment type="caution">
    <text evidence="2">The sequence shown here is derived from an EMBL/GenBank/DDBJ whole genome shotgun (WGS) entry which is preliminary data.</text>
</comment>
<keyword evidence="1" id="KW-1133">Transmembrane helix</keyword>
<dbReference type="Pfam" id="PF24838">
    <property type="entry name" value="8xMP"/>
    <property type="match status" value="1"/>
</dbReference>
<protein>
    <recommendedName>
        <fullName evidence="4">DUF3592 domain-containing protein</fullName>
    </recommendedName>
</protein>
<keyword evidence="1" id="KW-0472">Membrane</keyword>
<dbReference type="EMBL" id="JAOYOD010000001">
    <property type="protein sequence ID" value="MCV9388073.1"/>
    <property type="molecule type" value="Genomic_DNA"/>
</dbReference>
<accession>A0ABT3CWZ1</accession>
<feature type="transmembrane region" description="Helical" evidence="1">
    <location>
        <begin position="138"/>
        <end position="160"/>
    </location>
</feature>
<gene>
    <name evidence="2" type="ORF">N7U62_15435</name>
</gene>
<name>A0ABT3CWZ1_9BACT</name>
<feature type="transmembrane region" description="Helical" evidence="1">
    <location>
        <begin position="106"/>
        <end position="126"/>
    </location>
</feature>
<dbReference type="RefSeq" id="WP_264138898.1">
    <property type="nucleotide sequence ID" value="NZ_JAOYOD010000001.1"/>
</dbReference>
<sequence length="175" mass="19654">MDSIDKDKVFISINVVCFLLSLLGIVFSIMWIKLGKASKAWYEVYESAIGAIEKHKDFASEKAIEVGAFCYNRLDGYKEIKISNSVFSGKAGEFSPSKINIGIGQVFLVTWLIIGFVHSLIAGYSFHELYPDTFGDTLISVFGFVILFLTTLIMGSPMIFKSGTIDWFRTYRKPD</sequence>
<evidence type="ECO:0008006" key="4">
    <source>
        <dbReference type="Google" id="ProtNLM"/>
    </source>
</evidence>
<organism evidence="2 3">
    <name type="scientific">Reichenbachiella ulvae</name>
    <dbReference type="NCBI Taxonomy" id="2980104"/>
    <lineage>
        <taxon>Bacteria</taxon>
        <taxon>Pseudomonadati</taxon>
        <taxon>Bacteroidota</taxon>
        <taxon>Cytophagia</taxon>
        <taxon>Cytophagales</taxon>
        <taxon>Reichenbachiellaceae</taxon>
        <taxon>Reichenbachiella</taxon>
    </lineage>
</organism>
<evidence type="ECO:0000313" key="2">
    <source>
        <dbReference type="EMBL" id="MCV9388073.1"/>
    </source>
</evidence>
<reference evidence="2 3" key="1">
    <citation type="submission" date="2022-10" db="EMBL/GenBank/DDBJ databases">
        <title>Comparative genomics and taxonomic characterization of three novel marine species of genus Reichenbachiella exhibiting antioxidant and polysaccharide degradation activities.</title>
        <authorList>
            <person name="Muhammad N."/>
            <person name="Lee Y.-J."/>
            <person name="Ko J."/>
            <person name="Kim S.-G."/>
        </authorList>
    </citation>
    <scope>NUCLEOTIDE SEQUENCE [LARGE SCALE GENOMIC DNA]</scope>
    <source>
        <strain evidence="2 3">ABR2-5</strain>
    </source>
</reference>
<keyword evidence="1" id="KW-0812">Transmembrane</keyword>
<dbReference type="InterPro" id="IPR056918">
    <property type="entry name" value="8xMP"/>
</dbReference>
<evidence type="ECO:0000313" key="3">
    <source>
        <dbReference type="Proteomes" id="UP001300692"/>
    </source>
</evidence>
<keyword evidence="3" id="KW-1185">Reference proteome</keyword>